<proteinExistence type="predicted"/>
<comment type="caution">
    <text evidence="1">The sequence shown here is derived from an EMBL/GenBank/DDBJ whole genome shotgun (WGS) entry which is preliminary data.</text>
</comment>
<dbReference type="EMBL" id="JBIMPR010000002">
    <property type="protein sequence ID" value="MFH5773416.1"/>
    <property type="molecule type" value="Genomic_DNA"/>
</dbReference>
<dbReference type="Proteomes" id="UP001609376">
    <property type="component" value="Unassembled WGS sequence"/>
</dbReference>
<organism evidence="1 2">
    <name type="scientific">Paracoccus broussonetiae subsp. drimophilus</name>
    <dbReference type="NCBI Taxonomy" id="3373869"/>
    <lineage>
        <taxon>Bacteria</taxon>
        <taxon>Pseudomonadati</taxon>
        <taxon>Pseudomonadota</taxon>
        <taxon>Alphaproteobacteria</taxon>
        <taxon>Rhodobacterales</taxon>
        <taxon>Paracoccaceae</taxon>
        <taxon>Paracoccus</taxon>
        <taxon>Paracoccus broussonetiae</taxon>
    </lineage>
</organism>
<sequence>MLVTAICSAPVHHGGRPLACQNLFSEGIAKGRITPERFVALTATNPAKLFGMCPRKGTIAIGADAT</sequence>
<accession>A0ABW7LGW8</accession>
<name>A0ABW7LGW8_9RHOB</name>
<dbReference type="Gene3D" id="3.20.20.140">
    <property type="entry name" value="Metal-dependent hydrolases"/>
    <property type="match status" value="1"/>
</dbReference>
<dbReference type="SUPFAM" id="SSF51556">
    <property type="entry name" value="Metallo-dependent hydrolases"/>
    <property type="match status" value="1"/>
</dbReference>
<evidence type="ECO:0000313" key="2">
    <source>
        <dbReference type="Proteomes" id="UP001609376"/>
    </source>
</evidence>
<evidence type="ECO:0008006" key="3">
    <source>
        <dbReference type="Google" id="ProtNLM"/>
    </source>
</evidence>
<evidence type="ECO:0000313" key="1">
    <source>
        <dbReference type="EMBL" id="MFH5773416.1"/>
    </source>
</evidence>
<dbReference type="RefSeq" id="WP_395132188.1">
    <property type="nucleotide sequence ID" value="NZ_JBIMPR010000002.1"/>
</dbReference>
<protein>
    <recommendedName>
        <fullName evidence="3">Amidohydrolase-related domain-containing protein</fullName>
    </recommendedName>
</protein>
<gene>
    <name evidence="1" type="ORF">ACHFJ0_04130</name>
</gene>
<dbReference type="InterPro" id="IPR032466">
    <property type="entry name" value="Metal_Hydrolase"/>
</dbReference>
<reference evidence="1 2" key="1">
    <citation type="submission" date="2024-10" db="EMBL/GenBank/DDBJ databases">
        <title>Paracoccus drimophilus sp. nov., a novel bacterium from corn roots in Hunan.</title>
        <authorList>
            <person name="Li X."/>
        </authorList>
    </citation>
    <scope>NUCLEOTIDE SEQUENCE [LARGE SCALE GENOMIC DNA]</scope>
    <source>
        <strain evidence="1 2">NGMCC 1.201697</strain>
    </source>
</reference>
<keyword evidence="2" id="KW-1185">Reference proteome</keyword>